<feature type="domain" description="Citrate transporter-like" evidence="7">
    <location>
        <begin position="26"/>
        <end position="309"/>
    </location>
</feature>
<gene>
    <name evidence="8" type="ORF">EXD82_00715</name>
</gene>
<feature type="transmembrane region" description="Helical" evidence="6">
    <location>
        <begin position="253"/>
        <end position="270"/>
    </location>
</feature>
<dbReference type="Pfam" id="PF03600">
    <property type="entry name" value="CitMHS"/>
    <property type="match status" value="1"/>
</dbReference>
<evidence type="ECO:0000256" key="1">
    <source>
        <dbReference type="ARBA" id="ARBA00004141"/>
    </source>
</evidence>
<keyword evidence="5 6" id="KW-0472">Membrane</keyword>
<keyword evidence="4 6" id="KW-1133">Transmembrane helix</keyword>
<accession>A0A544QYQ6</accession>
<reference evidence="8 9" key="1">
    <citation type="submission" date="2019-02" db="EMBL/GenBank/DDBJ databases">
        <title>Peptostreptococcaceae bacterium ZHW00191 nov., a new bacterium isolated from the human gut.</title>
        <authorList>
            <person name="Zhou H.-W."/>
            <person name="Chen X.-J."/>
        </authorList>
    </citation>
    <scope>NUCLEOTIDE SEQUENCE [LARGE SCALE GENOMIC DNA]</scope>
    <source>
        <strain evidence="8 9">ZHW00191</strain>
    </source>
</reference>
<keyword evidence="2" id="KW-0813">Transport</keyword>
<feature type="transmembrane region" description="Helical" evidence="6">
    <location>
        <begin position="359"/>
        <end position="378"/>
    </location>
</feature>
<feature type="transmembrane region" description="Helical" evidence="6">
    <location>
        <begin position="25"/>
        <end position="42"/>
    </location>
</feature>
<dbReference type="AlphaFoldDB" id="A0A544QYQ6"/>
<evidence type="ECO:0000256" key="6">
    <source>
        <dbReference type="SAM" id="Phobius"/>
    </source>
</evidence>
<feature type="transmembrane region" description="Helical" evidence="6">
    <location>
        <begin position="290"/>
        <end position="312"/>
    </location>
</feature>
<sequence>MEVLGLNLNRISFFRRVLDFLKKESVMTIAVILAVLSSFISSPKMEYIDFRVLILLFNLMIVVSAYRKLSVMDSIAVSILKKCNNSSTLSFALVFITFFSSMIITNDVALITFVPLSLITLEKAGINPIKTVVLQTIAANLGSCFTPIGNPQNLYIYSFYSVPSAEFFRITGVIILISAIVLAVVTLISDRNNLTVDIKPIYPSSKTDTIVFSALFIIILLSVFNVIDYKIVLLITILTVFIVDRSLFMKVDYALLITFIGFFIFIGNISAVPTVRDFMSSLLKTPESTFFTSIAMSQIISNVPATVLLSGFTDHFKELLLGVNIGGMGTLIASLASLISYKIYAAENNEETSAYMKKFTLYNIIGLLIFIPAVYFLAVHTIW</sequence>
<dbReference type="Proteomes" id="UP000317863">
    <property type="component" value="Unassembled WGS sequence"/>
</dbReference>
<dbReference type="OrthoDB" id="3177666at2"/>
<keyword evidence="3 6" id="KW-0812">Transmembrane</keyword>
<dbReference type="InterPro" id="IPR004680">
    <property type="entry name" value="Cit_transptr-like_dom"/>
</dbReference>
<feature type="transmembrane region" description="Helical" evidence="6">
    <location>
        <begin position="231"/>
        <end position="248"/>
    </location>
</feature>
<comment type="subcellular location">
    <subcellularLocation>
        <location evidence="1">Membrane</location>
        <topology evidence="1">Multi-pass membrane protein</topology>
    </subcellularLocation>
</comment>
<organism evidence="8 9">
    <name type="scientific">Peptacetobacter hominis</name>
    <dbReference type="NCBI Taxonomy" id="2743610"/>
    <lineage>
        <taxon>Bacteria</taxon>
        <taxon>Bacillati</taxon>
        <taxon>Bacillota</taxon>
        <taxon>Clostridia</taxon>
        <taxon>Peptostreptococcales</taxon>
        <taxon>Peptostreptococcaceae</taxon>
        <taxon>Peptacetobacter</taxon>
    </lineage>
</organism>
<evidence type="ECO:0000259" key="7">
    <source>
        <dbReference type="Pfam" id="PF03600"/>
    </source>
</evidence>
<evidence type="ECO:0000313" key="8">
    <source>
        <dbReference type="EMBL" id="TQQ85768.1"/>
    </source>
</evidence>
<protein>
    <submittedName>
        <fullName evidence="8">Anion transporter</fullName>
    </submittedName>
</protein>
<feature type="transmembrane region" description="Helical" evidence="6">
    <location>
        <begin position="88"/>
        <end position="114"/>
    </location>
</feature>
<comment type="caution">
    <text evidence="8">The sequence shown here is derived from an EMBL/GenBank/DDBJ whole genome shotgun (WGS) entry which is preliminary data.</text>
</comment>
<name>A0A544QYQ6_9FIRM</name>
<keyword evidence="9" id="KW-1185">Reference proteome</keyword>
<proteinExistence type="predicted"/>
<dbReference type="EMBL" id="SGJB01000001">
    <property type="protein sequence ID" value="TQQ85768.1"/>
    <property type="molecule type" value="Genomic_DNA"/>
</dbReference>
<feature type="transmembrane region" description="Helical" evidence="6">
    <location>
        <begin position="209"/>
        <end position="225"/>
    </location>
</feature>
<dbReference type="PANTHER" id="PTHR43568:SF1">
    <property type="entry name" value="P PROTEIN"/>
    <property type="match status" value="1"/>
</dbReference>
<evidence type="ECO:0000256" key="4">
    <source>
        <dbReference type="ARBA" id="ARBA00022989"/>
    </source>
</evidence>
<evidence type="ECO:0000256" key="2">
    <source>
        <dbReference type="ARBA" id="ARBA00022448"/>
    </source>
</evidence>
<evidence type="ECO:0000256" key="3">
    <source>
        <dbReference type="ARBA" id="ARBA00022692"/>
    </source>
</evidence>
<feature type="transmembrane region" description="Helical" evidence="6">
    <location>
        <begin position="319"/>
        <end position="339"/>
    </location>
</feature>
<feature type="transmembrane region" description="Helical" evidence="6">
    <location>
        <begin position="167"/>
        <end position="188"/>
    </location>
</feature>
<dbReference type="GO" id="GO:0055085">
    <property type="term" value="P:transmembrane transport"/>
    <property type="evidence" value="ECO:0007669"/>
    <property type="project" value="InterPro"/>
</dbReference>
<feature type="transmembrane region" description="Helical" evidence="6">
    <location>
        <begin position="48"/>
        <end position="67"/>
    </location>
</feature>
<dbReference type="InterPro" id="IPR051475">
    <property type="entry name" value="Diverse_Ion_Transporter"/>
</dbReference>
<dbReference type="GO" id="GO:0016020">
    <property type="term" value="C:membrane"/>
    <property type="evidence" value="ECO:0007669"/>
    <property type="project" value="UniProtKB-SubCell"/>
</dbReference>
<evidence type="ECO:0000313" key="9">
    <source>
        <dbReference type="Proteomes" id="UP000317863"/>
    </source>
</evidence>
<dbReference type="PANTHER" id="PTHR43568">
    <property type="entry name" value="P PROTEIN"/>
    <property type="match status" value="1"/>
</dbReference>
<evidence type="ECO:0000256" key="5">
    <source>
        <dbReference type="ARBA" id="ARBA00023136"/>
    </source>
</evidence>